<keyword evidence="2" id="KW-1133">Transmembrane helix</keyword>
<feature type="transmembrane region" description="Helical" evidence="2">
    <location>
        <begin position="410"/>
        <end position="429"/>
    </location>
</feature>
<protein>
    <submittedName>
        <fullName evidence="3">Uncharacterized protein</fullName>
    </submittedName>
</protein>
<dbReference type="EMBL" id="JBAWTH010000007">
    <property type="protein sequence ID" value="KAL2291363.1"/>
    <property type="molecule type" value="Genomic_DNA"/>
</dbReference>
<keyword evidence="2" id="KW-0812">Transmembrane</keyword>
<sequence length="430" mass="44120">MNSARPDIMIGRAGSPVFVLVFAPLFAVALSSPFQPHLYPRLDHTPLGLPNLPPGLFITYTGVLTGSFQLDPSNFSFDAAQCAGGSGTYFFNDTANSTVRIGVNPPSIDPNPIFFMIQQGGPALPPPDPGPETASPTPTDATSLTWTPSSDLSRPTVMPIPIFSAAPRAFHAASGGPDTRQAAADPVLPPGATRSGGVKDLLFASLYTICTQDSRPCGTIRKPDQDAPTYNALRMLDLASPTASDADGGASYTLRGDQSTWAGNDTIEWSGLEFSPPANYTTTTTNPSEPEACTAYRYPPLVWNATTHFTYDLVFSNASATLSLVLTAPLGTVRLRLAGSRAPDGPDGGAGAAAGAVQVASGAGGAPRWSFVNGTGFHFDGVTPLANSSVADGGLFDGQNGLGSGAAGAWAGWSGGVVVAVAAGFAALLL</sequence>
<evidence type="ECO:0000313" key="4">
    <source>
        <dbReference type="Proteomes" id="UP001600888"/>
    </source>
</evidence>
<keyword evidence="4" id="KW-1185">Reference proteome</keyword>
<dbReference type="Proteomes" id="UP001600888">
    <property type="component" value="Unassembled WGS sequence"/>
</dbReference>
<gene>
    <name evidence="3" type="ORF">FJTKL_13966</name>
</gene>
<keyword evidence="2" id="KW-0472">Membrane</keyword>
<comment type="caution">
    <text evidence="3">The sequence shown here is derived from an EMBL/GenBank/DDBJ whole genome shotgun (WGS) entry which is preliminary data.</text>
</comment>
<reference evidence="3 4" key="1">
    <citation type="submission" date="2024-03" db="EMBL/GenBank/DDBJ databases">
        <title>A high-quality draft genome sequence of Diaporthe vaccinii, a causative agent of upright dieback and viscid rot disease in cranberry plants.</title>
        <authorList>
            <person name="Sarrasin M."/>
            <person name="Lang B.F."/>
            <person name="Burger G."/>
        </authorList>
    </citation>
    <scope>NUCLEOTIDE SEQUENCE [LARGE SCALE GENOMIC DNA]</scope>
    <source>
        <strain evidence="3 4">IS7</strain>
    </source>
</reference>
<name>A0ABR4F9K0_9PEZI</name>
<evidence type="ECO:0000256" key="1">
    <source>
        <dbReference type="SAM" id="MobiDB-lite"/>
    </source>
</evidence>
<evidence type="ECO:0000256" key="2">
    <source>
        <dbReference type="SAM" id="Phobius"/>
    </source>
</evidence>
<accession>A0ABR4F9K0</accession>
<feature type="region of interest" description="Disordered" evidence="1">
    <location>
        <begin position="119"/>
        <end position="151"/>
    </location>
</feature>
<evidence type="ECO:0000313" key="3">
    <source>
        <dbReference type="EMBL" id="KAL2291363.1"/>
    </source>
</evidence>
<feature type="compositionally biased region" description="Polar residues" evidence="1">
    <location>
        <begin position="134"/>
        <end position="151"/>
    </location>
</feature>
<organism evidence="3 4">
    <name type="scientific">Diaporthe vaccinii</name>
    <dbReference type="NCBI Taxonomy" id="105482"/>
    <lineage>
        <taxon>Eukaryota</taxon>
        <taxon>Fungi</taxon>
        <taxon>Dikarya</taxon>
        <taxon>Ascomycota</taxon>
        <taxon>Pezizomycotina</taxon>
        <taxon>Sordariomycetes</taxon>
        <taxon>Sordariomycetidae</taxon>
        <taxon>Diaporthales</taxon>
        <taxon>Diaporthaceae</taxon>
        <taxon>Diaporthe</taxon>
        <taxon>Diaporthe eres species complex</taxon>
    </lineage>
</organism>
<proteinExistence type="predicted"/>